<dbReference type="Proteomes" id="UP000501926">
    <property type="component" value="Chromosome"/>
</dbReference>
<evidence type="ECO:0000313" key="3">
    <source>
        <dbReference type="EMBL" id="SOH03495.1"/>
    </source>
</evidence>
<evidence type="ECO:0008006" key="6">
    <source>
        <dbReference type="Google" id="ProtNLM"/>
    </source>
</evidence>
<evidence type="ECO:0000313" key="5">
    <source>
        <dbReference type="Proteomes" id="UP000501926"/>
    </source>
</evidence>
<gene>
    <name evidence="2" type="ORF">KsCSTR_15340</name>
    <name evidence="3" type="ORF">KSMBR1_0984</name>
    <name evidence="1" type="ORF">kuste3131</name>
</gene>
<dbReference type="EMBL" id="CP049055">
    <property type="protein sequence ID" value="QII10913.1"/>
    <property type="molecule type" value="Genomic_DNA"/>
</dbReference>
<evidence type="ECO:0000313" key="2">
    <source>
        <dbReference type="EMBL" id="QII10913.1"/>
    </source>
</evidence>
<keyword evidence="4" id="KW-1185">Reference proteome</keyword>
<name>Q1Q1K2_KUEST</name>
<dbReference type="Proteomes" id="UP000221734">
    <property type="component" value="Chromosome Kuenenia_stuttgartiensis_MBR1"/>
</dbReference>
<dbReference type="RefSeq" id="WP_099324323.1">
    <property type="nucleotide sequence ID" value="NZ_CP049055.1"/>
</dbReference>
<dbReference type="KEGG" id="kst:KSMBR1_0984"/>
<dbReference type="AlphaFoldDB" id="Q1Q1K2"/>
<protein>
    <recommendedName>
        <fullName evidence="6">Type II secretion system protein GspE N-terminal domain-containing protein</fullName>
    </recommendedName>
</protein>
<accession>Q1Q1K2</accession>
<evidence type="ECO:0000313" key="4">
    <source>
        <dbReference type="Proteomes" id="UP000221734"/>
    </source>
</evidence>
<reference evidence="1" key="1">
    <citation type="journal article" date="2006" name="Nature">
        <title>Deciphering the evolution and metabolism of an anammox bacterium from a community genome.</title>
        <authorList>
            <person name="Strous M."/>
            <person name="Pelletier E."/>
            <person name="Mangenot S."/>
            <person name="Rattei T."/>
            <person name="Lehner A."/>
            <person name="Taylor M.W."/>
            <person name="Horn M."/>
            <person name="Daims H."/>
            <person name="Bartol-Mavel D."/>
            <person name="Wincker P."/>
            <person name="Barbe V."/>
            <person name="Fonknechten N."/>
            <person name="Vallenet D."/>
            <person name="Segurens B."/>
            <person name="Schenowitz-Truong C."/>
            <person name="Medigue C."/>
            <person name="Collingro A."/>
            <person name="Snel B."/>
            <person name="Dutilh B.E."/>
            <person name="OpDenCamp H.J.M."/>
            <person name="vanDerDrift C."/>
            <person name="Cirpus I."/>
            <person name="vanDePas-Schoonen K.T."/>
            <person name="Harhangi H.R."/>
            <person name="vanNiftrik L."/>
            <person name="Schmid M."/>
            <person name="Keltjens J."/>
            <person name="vanDeVossenberg J."/>
            <person name="Kartal B."/>
            <person name="Meier H."/>
            <person name="Frishman D."/>
            <person name="Huynen M.A."/>
            <person name="Mewes H."/>
            <person name="Weissenbach J."/>
            <person name="Jetten M.S.M."/>
            <person name="Wagner M."/>
            <person name="LePaslier D."/>
        </authorList>
    </citation>
    <scope>NUCLEOTIDE SEQUENCE</scope>
</reference>
<reference evidence="1" key="2">
    <citation type="submission" date="2006-01" db="EMBL/GenBank/DDBJ databases">
        <authorList>
            <person name="Genoscope"/>
        </authorList>
    </citation>
    <scope>NUCLEOTIDE SEQUENCE</scope>
</reference>
<reference evidence="4" key="4">
    <citation type="submission" date="2017-10" db="EMBL/GenBank/DDBJ databases">
        <authorList>
            <person name="Frank J."/>
        </authorList>
    </citation>
    <scope>NUCLEOTIDE SEQUENCE [LARGE SCALE GENOMIC DNA]</scope>
</reference>
<dbReference type="InterPro" id="IPR037257">
    <property type="entry name" value="T2SS_E_N_sf"/>
</dbReference>
<dbReference type="SUPFAM" id="SSF160246">
    <property type="entry name" value="EspE N-terminal domain-like"/>
    <property type="match status" value="1"/>
</dbReference>
<reference evidence="2 5" key="5">
    <citation type="submission" date="2020-02" db="EMBL/GenBank/DDBJ databases">
        <title>Newly sequenced genome of strain CSTR1 showed variability in Candidatus Kuenenia stuttgartiensis genomes.</title>
        <authorList>
            <person name="Ding C."/>
            <person name="Adrian L."/>
        </authorList>
    </citation>
    <scope>NUCLEOTIDE SEQUENCE [LARGE SCALE GENOMIC DNA]</scope>
    <source>
        <strain evidence="2 5">CSTR1</strain>
    </source>
</reference>
<organism evidence="1">
    <name type="scientific">Kuenenia stuttgartiensis</name>
    <dbReference type="NCBI Taxonomy" id="174633"/>
    <lineage>
        <taxon>Bacteria</taxon>
        <taxon>Pseudomonadati</taxon>
        <taxon>Planctomycetota</taxon>
        <taxon>Candidatus Brocadiia</taxon>
        <taxon>Candidatus Brocadiales</taxon>
        <taxon>Candidatus Brocadiaceae</taxon>
        <taxon>Candidatus Kuenenia</taxon>
    </lineage>
</organism>
<evidence type="ECO:0000313" key="1">
    <source>
        <dbReference type="EMBL" id="CAJ73888.1"/>
    </source>
</evidence>
<dbReference type="EMBL" id="LT934425">
    <property type="protein sequence ID" value="SOH03495.1"/>
    <property type="molecule type" value="Genomic_DNA"/>
</dbReference>
<reference evidence="3" key="3">
    <citation type="submission" date="2017-10" db="EMBL/GenBank/DDBJ databases">
        <authorList>
            <person name="Banno H."/>
            <person name="Chua N.-H."/>
        </authorList>
    </citation>
    <scope>NUCLEOTIDE SEQUENCE [LARGE SCALE GENOMIC DNA]</scope>
    <source>
        <strain evidence="3">Kuenenia_mbr1_ru-nijmegen</strain>
    </source>
</reference>
<sequence length="88" mass="10326">MKIGEFLVKNNYISQETLNEVLSLQKHDNNLRIGELLVKMEAITKKDLLQYINEYIKVATNIDMGEAKDWLSQDQVDNMFSKYFNSHN</sequence>
<dbReference type="EMBL" id="CT573071">
    <property type="protein sequence ID" value="CAJ73888.1"/>
    <property type="molecule type" value="Genomic_DNA"/>
</dbReference>
<proteinExistence type="predicted"/>